<feature type="region of interest" description="Disordered" evidence="1">
    <location>
        <begin position="122"/>
        <end position="148"/>
    </location>
</feature>
<dbReference type="AlphaFoldDB" id="A0A7D4QBN4"/>
<dbReference type="Pfam" id="PF03713">
    <property type="entry name" value="DUF305"/>
    <property type="match status" value="1"/>
</dbReference>
<dbReference type="InterPro" id="IPR012347">
    <property type="entry name" value="Ferritin-like"/>
</dbReference>
<reference evidence="4 5" key="1">
    <citation type="submission" date="2020-05" db="EMBL/GenBank/DDBJ databases">
        <title>Strain PA2F3 complete genome.</title>
        <authorList>
            <person name="Kim Y.-S."/>
            <person name="Kim S.-J."/>
            <person name="Jung H.-k."/>
            <person name="Kim S.-E."/>
            <person name="Kim K.-H."/>
        </authorList>
    </citation>
    <scope>NUCLEOTIDE SEQUENCE [LARGE SCALE GENOMIC DNA]</scope>
    <source>
        <strain evidence="4 5">PA2F3</strain>
    </source>
</reference>
<protein>
    <submittedName>
        <fullName evidence="4">DUF305 domain-containing protein</fullName>
    </submittedName>
</protein>
<evidence type="ECO:0000256" key="1">
    <source>
        <dbReference type="SAM" id="MobiDB-lite"/>
    </source>
</evidence>
<accession>A0A7D4QBN4</accession>
<sequence length="200" mass="19994">MRRPVLAVGVALALVVAGGATAVALAGASGGSAPAQVVATASGSPSAEPVGASDFCFVEAMIFYRVEADELATVVLAADGISAETRDAAAADAAHQREELDALRAWYVEWAPARPLEPTDDGACSGHGDHAAMPGIPSRSQRGALSSADGPEAEDLYLALRAGVDAGIHDLAAQTLAAPGHPLVHAEAEAAAAEVAARRA</sequence>
<organism evidence="4 5">
    <name type="scientific">Microbacterium hominis</name>
    <dbReference type="NCBI Taxonomy" id="162426"/>
    <lineage>
        <taxon>Bacteria</taxon>
        <taxon>Bacillati</taxon>
        <taxon>Actinomycetota</taxon>
        <taxon>Actinomycetes</taxon>
        <taxon>Micrococcales</taxon>
        <taxon>Microbacteriaceae</taxon>
        <taxon>Microbacterium</taxon>
    </lineage>
</organism>
<dbReference type="Gene3D" id="1.20.1260.10">
    <property type="match status" value="1"/>
</dbReference>
<feature type="chain" id="PRO_5028863306" evidence="2">
    <location>
        <begin position="23"/>
        <end position="200"/>
    </location>
</feature>
<dbReference type="InterPro" id="IPR005183">
    <property type="entry name" value="DUF305_CopM-like"/>
</dbReference>
<evidence type="ECO:0000256" key="2">
    <source>
        <dbReference type="SAM" id="SignalP"/>
    </source>
</evidence>
<gene>
    <name evidence="4" type="ORF">HQM25_04270</name>
</gene>
<dbReference type="RefSeq" id="WP_172989118.1">
    <property type="nucleotide sequence ID" value="NZ_CP054038.1"/>
</dbReference>
<proteinExistence type="predicted"/>
<evidence type="ECO:0000313" key="5">
    <source>
        <dbReference type="Proteomes" id="UP000502498"/>
    </source>
</evidence>
<feature type="domain" description="DUF305" evidence="3">
    <location>
        <begin position="54"/>
        <end position="160"/>
    </location>
</feature>
<keyword evidence="2" id="KW-0732">Signal</keyword>
<name>A0A7D4QBN4_9MICO</name>
<evidence type="ECO:0000313" key="4">
    <source>
        <dbReference type="EMBL" id="QKJ18677.1"/>
    </source>
</evidence>
<dbReference type="Proteomes" id="UP000502498">
    <property type="component" value="Chromosome"/>
</dbReference>
<evidence type="ECO:0000259" key="3">
    <source>
        <dbReference type="Pfam" id="PF03713"/>
    </source>
</evidence>
<dbReference type="EMBL" id="CP054038">
    <property type="protein sequence ID" value="QKJ18677.1"/>
    <property type="molecule type" value="Genomic_DNA"/>
</dbReference>
<feature type="signal peptide" evidence="2">
    <location>
        <begin position="1"/>
        <end position="22"/>
    </location>
</feature>